<dbReference type="GO" id="GO:0031419">
    <property type="term" value="F:cobalamin binding"/>
    <property type="evidence" value="ECO:0007669"/>
    <property type="project" value="UniProtKB-KW"/>
</dbReference>
<name>H1S3C8_9BURK</name>
<feature type="binding site" evidence="9">
    <location>
        <position position="74"/>
    </location>
    <ligand>
        <name>cob(II)alamin</name>
        <dbReference type="ChEBI" id="CHEBI:16304"/>
    </ligand>
</feature>
<keyword evidence="6 9" id="KW-0560">Oxidoreductase</keyword>
<comment type="subcellular location">
    <subcellularLocation>
        <location evidence="9">Cytoplasm</location>
    </subcellularLocation>
</comment>
<evidence type="ECO:0000256" key="9">
    <source>
        <dbReference type="HAMAP-Rule" id="MF_00916"/>
    </source>
</evidence>
<dbReference type="NCBIfam" id="TIGR00276">
    <property type="entry name" value="tRNA epoxyqueuosine(34) reductase QueG"/>
    <property type="match status" value="1"/>
</dbReference>
<evidence type="ECO:0000256" key="6">
    <source>
        <dbReference type="ARBA" id="ARBA00023002"/>
    </source>
</evidence>
<evidence type="ECO:0000256" key="5">
    <source>
        <dbReference type="ARBA" id="ARBA00022785"/>
    </source>
</evidence>
<dbReference type="GO" id="GO:0052693">
    <property type="term" value="F:epoxyqueuosine reductase activity"/>
    <property type="evidence" value="ECO:0007669"/>
    <property type="project" value="UniProtKB-UniRule"/>
</dbReference>
<dbReference type="PANTHER" id="PTHR30002">
    <property type="entry name" value="EPOXYQUEUOSINE REDUCTASE"/>
    <property type="match status" value="1"/>
</dbReference>
<protein>
    <recommendedName>
        <fullName evidence="9">Epoxyqueuosine reductase</fullName>
        <ecNumber evidence="9">1.17.99.6</ecNumber>
    </recommendedName>
    <alternativeName>
        <fullName evidence="9">Queuosine biosynthesis protein QueG</fullName>
    </alternativeName>
</protein>
<feature type="binding site" evidence="9">
    <location>
        <position position="237"/>
    </location>
    <ligand>
        <name>[4Fe-4S] cluster</name>
        <dbReference type="ChEBI" id="CHEBI:49883"/>
        <label>2</label>
    </ligand>
</feature>
<dbReference type="GO" id="GO:0046872">
    <property type="term" value="F:metal ion binding"/>
    <property type="evidence" value="ECO:0007669"/>
    <property type="project" value="UniProtKB-KW"/>
</dbReference>
<feature type="binding site" evidence="9">
    <location>
        <position position="181"/>
    </location>
    <ligand>
        <name>cob(II)alamin</name>
        <dbReference type="ChEBI" id="CHEBI:16304"/>
    </ligand>
</feature>
<dbReference type="InterPro" id="IPR004453">
    <property type="entry name" value="QueG"/>
</dbReference>
<dbReference type="PROSITE" id="PS00198">
    <property type="entry name" value="4FE4S_FER_1"/>
    <property type="match status" value="1"/>
</dbReference>
<comment type="function">
    <text evidence="9">Catalyzes the conversion of epoxyqueuosine (oQ) to queuosine (Q), which is a hypermodified base found in the wobble positions of tRNA(Asp), tRNA(Asn), tRNA(His) and tRNA(Tyr).</text>
</comment>
<keyword evidence="9" id="KW-0170">Cobalt</keyword>
<comment type="subunit">
    <text evidence="9">Monomer.</text>
</comment>
<dbReference type="InterPro" id="IPR017896">
    <property type="entry name" value="4Fe4S_Fe-S-bd"/>
</dbReference>
<dbReference type="Gene3D" id="3.30.70.20">
    <property type="match status" value="1"/>
</dbReference>
<reference evidence="11 12" key="1">
    <citation type="journal article" date="2012" name="J. Bacteriol.">
        <title>De Novo Genome Project of Cupriavidus basilensis OR16.</title>
        <authorList>
            <person name="Cserhati M."/>
            <person name="Kriszt B."/>
            <person name="Szoboszlay S."/>
            <person name="Toth A."/>
            <person name="Szabo I."/>
            <person name="Tancsics A."/>
            <person name="Nagy I."/>
            <person name="Horvath B."/>
            <person name="Nagy I."/>
            <person name="Kukolya J."/>
        </authorList>
    </citation>
    <scope>NUCLEOTIDE SEQUENCE [LARGE SCALE GENOMIC DNA]</scope>
    <source>
        <strain evidence="11 12">OR16</strain>
    </source>
</reference>
<sequence>MAPGLAPSIAHTGTDAAGLAALVGLIRTWGTELGFDAVSIADVDLSRAEAGLLAWLAQGYHGEMDYMANHGLRRARPAELVPGTVRAIVARMPYLPAAVPNDWRAHELARLDDPATAVISHYARGRDYHKVLRNRLQQLASRIEAAIGPFGYRVFTDSAPVMEVALAAQGGLGWRGKHTLLLDRDGGSMFFLGEILVDVPFPADAPVSDHCGQCRRCIDICPTQAILEPYRIDARRCISYLTIEHKGAIPEALRAPMGNRVYGCDDCQLACPWNKFAHRATLPDFDVRNGFDAPDMAELFGWTEAEFNQRLEGSPIRRIGHERWLRNLAVGLGNSLRAAIASGDVALATRIRAALGARLADASPLVREHIEWALRQAPARAEAPLS</sequence>
<dbReference type="InterPro" id="IPR013542">
    <property type="entry name" value="QueG_DUF1730"/>
</dbReference>
<gene>
    <name evidence="9" type="primary">queG</name>
    <name evidence="11" type="ORF">OR16_11253</name>
</gene>
<comment type="catalytic activity">
    <reaction evidence="9">
        <text>epoxyqueuosine(34) in tRNA + AH2 = queuosine(34) in tRNA + A + H2O</text>
        <dbReference type="Rhea" id="RHEA:32159"/>
        <dbReference type="Rhea" id="RHEA-COMP:18571"/>
        <dbReference type="Rhea" id="RHEA-COMP:18582"/>
        <dbReference type="ChEBI" id="CHEBI:13193"/>
        <dbReference type="ChEBI" id="CHEBI:15377"/>
        <dbReference type="ChEBI" id="CHEBI:17499"/>
        <dbReference type="ChEBI" id="CHEBI:194431"/>
        <dbReference type="ChEBI" id="CHEBI:194443"/>
        <dbReference type="EC" id="1.17.99.6"/>
    </reaction>
</comment>
<dbReference type="HAMAP" id="MF_00916">
    <property type="entry name" value="QueG"/>
    <property type="match status" value="1"/>
</dbReference>
<dbReference type="EC" id="1.17.99.6" evidence="9"/>
<proteinExistence type="inferred from homology"/>
<keyword evidence="2 9" id="KW-0963">Cytoplasm</keyword>
<feature type="binding site" evidence="9">
    <location>
        <position position="217"/>
    </location>
    <ligand>
        <name>[4Fe-4S] cluster</name>
        <dbReference type="ChEBI" id="CHEBI:49883"/>
        <label>1</label>
    </ligand>
</feature>
<evidence type="ECO:0000256" key="1">
    <source>
        <dbReference type="ARBA" id="ARBA00022485"/>
    </source>
</evidence>
<comment type="similarity">
    <text evidence="9">Belongs to the QueG family.</text>
</comment>
<feature type="binding site" evidence="9">
    <location>
        <position position="211"/>
    </location>
    <ligand>
        <name>[4Fe-4S] cluster</name>
        <dbReference type="ChEBI" id="CHEBI:49883"/>
        <label>1</label>
    </ligand>
</feature>
<evidence type="ECO:0000256" key="8">
    <source>
        <dbReference type="ARBA" id="ARBA00023014"/>
    </source>
</evidence>
<feature type="binding site" evidence="9">
    <location>
        <position position="246"/>
    </location>
    <ligand>
        <name>tRNA</name>
        <dbReference type="ChEBI" id="CHEBI:17843"/>
    </ligand>
</feature>
<feature type="binding site" evidence="9">
    <location>
        <position position="264"/>
    </location>
    <ligand>
        <name>[4Fe-4S] cluster</name>
        <dbReference type="ChEBI" id="CHEBI:49883"/>
        <label>2</label>
    </ligand>
</feature>
<comment type="cofactor">
    <cofactor evidence="9">
        <name>cob(II)alamin</name>
        <dbReference type="ChEBI" id="CHEBI:16304"/>
    </cofactor>
</comment>
<dbReference type="EMBL" id="AHJE01000025">
    <property type="protein sequence ID" value="EHP42930.1"/>
    <property type="molecule type" value="Genomic_DNA"/>
</dbReference>
<evidence type="ECO:0000256" key="2">
    <source>
        <dbReference type="ARBA" id="ARBA00022490"/>
    </source>
</evidence>
<dbReference type="UniPathway" id="UPA00392"/>
<dbReference type="Pfam" id="PF13484">
    <property type="entry name" value="Fer4_16"/>
    <property type="match status" value="1"/>
</dbReference>
<feature type="binding site" evidence="9">
    <location>
        <position position="157"/>
    </location>
    <ligand>
        <name>cob(II)alamin</name>
        <dbReference type="ChEBI" id="CHEBI:16304"/>
    </ligand>
</feature>
<keyword evidence="5 9" id="KW-0671">Queuosine biosynthesis</keyword>
<dbReference type="Pfam" id="PF08331">
    <property type="entry name" value="QueG_DUF1730"/>
    <property type="match status" value="1"/>
</dbReference>
<dbReference type="PANTHER" id="PTHR30002:SF4">
    <property type="entry name" value="EPOXYQUEUOSINE REDUCTASE"/>
    <property type="match status" value="1"/>
</dbReference>
<accession>H1S3C8</accession>
<dbReference type="PROSITE" id="PS51379">
    <property type="entry name" value="4FE4S_FER_2"/>
    <property type="match status" value="1"/>
</dbReference>
<dbReference type="PATRIC" id="fig|1127483.3.peg.2253"/>
<evidence type="ECO:0000313" key="12">
    <source>
        <dbReference type="Proteomes" id="UP000005808"/>
    </source>
</evidence>
<evidence type="ECO:0000259" key="10">
    <source>
        <dbReference type="PROSITE" id="PS51379"/>
    </source>
</evidence>
<dbReference type="GO" id="GO:0008616">
    <property type="term" value="P:tRNA queuosine(34) biosynthetic process"/>
    <property type="evidence" value="ECO:0007669"/>
    <property type="project" value="UniProtKB-UniRule"/>
</dbReference>
<feature type="binding site" evidence="9">
    <location>
        <begin position="264"/>
        <end position="265"/>
    </location>
    <ligand>
        <name>cob(II)alamin</name>
        <dbReference type="ChEBI" id="CHEBI:16304"/>
    </ligand>
</feature>
<keyword evidence="8 9" id="KW-0411">Iron-sulfur</keyword>
<evidence type="ECO:0000313" key="11">
    <source>
        <dbReference type="EMBL" id="EHP42930.1"/>
    </source>
</evidence>
<evidence type="ECO:0000256" key="3">
    <source>
        <dbReference type="ARBA" id="ARBA00022694"/>
    </source>
</evidence>
<comment type="cofactor">
    <cofactor evidence="9">
        <name>[4Fe-4S] cluster</name>
        <dbReference type="ChEBI" id="CHEBI:49883"/>
    </cofactor>
    <text evidence="9">Binds 2 [4Fe-4S] clusters per monomer.</text>
</comment>
<feature type="binding site" evidence="9">
    <location>
        <position position="221"/>
    </location>
    <ligand>
        <name>[4Fe-4S] cluster</name>
        <dbReference type="ChEBI" id="CHEBI:49883"/>
        <label>2</label>
    </ligand>
</feature>
<dbReference type="GO" id="GO:0051539">
    <property type="term" value="F:4 iron, 4 sulfur cluster binding"/>
    <property type="evidence" value="ECO:0007669"/>
    <property type="project" value="UniProtKB-KW"/>
</dbReference>
<organism evidence="11 12">
    <name type="scientific">Cupriavidus basilensis OR16</name>
    <dbReference type="NCBI Taxonomy" id="1127483"/>
    <lineage>
        <taxon>Bacteria</taxon>
        <taxon>Pseudomonadati</taxon>
        <taxon>Pseudomonadota</taxon>
        <taxon>Betaproteobacteria</taxon>
        <taxon>Burkholderiales</taxon>
        <taxon>Burkholderiaceae</taxon>
        <taxon>Cupriavidus</taxon>
    </lineage>
</organism>
<comment type="caution">
    <text evidence="11">The sequence shown here is derived from an EMBL/GenBank/DDBJ whole genome shotgun (WGS) entry which is preliminary data.</text>
</comment>
<dbReference type="InterPro" id="IPR017900">
    <property type="entry name" value="4Fe4S_Fe_S_CS"/>
</dbReference>
<feature type="active site" description="Proton donor" evidence="9">
    <location>
        <position position="157"/>
    </location>
</feature>
<dbReference type="FunFam" id="3.30.70.20:FF:000017">
    <property type="entry name" value="Epoxyqueuosine reductase"/>
    <property type="match status" value="1"/>
</dbReference>
<comment type="pathway">
    <text evidence="9">tRNA modification; tRNA-queuosine biosynthesis.</text>
</comment>
<keyword evidence="1 9" id="KW-0004">4Fe-4S</keyword>
<keyword evidence="4 9" id="KW-0479">Metal-binding</keyword>
<evidence type="ECO:0000256" key="4">
    <source>
        <dbReference type="ARBA" id="ARBA00022723"/>
    </source>
</evidence>
<keyword evidence="3 9" id="KW-0819">tRNA processing</keyword>
<feature type="binding site" evidence="9">
    <location>
        <position position="239"/>
    </location>
    <ligand>
        <name>cob(II)alamin</name>
        <dbReference type="ChEBI" id="CHEBI:16304"/>
    </ligand>
</feature>
<evidence type="ECO:0000256" key="7">
    <source>
        <dbReference type="ARBA" id="ARBA00023004"/>
    </source>
</evidence>
<feature type="binding site" evidence="9">
    <location>
        <position position="267"/>
    </location>
    <ligand>
        <name>[4Fe-4S] cluster</name>
        <dbReference type="ChEBI" id="CHEBI:49883"/>
        <label>2</label>
    </ligand>
</feature>
<dbReference type="AlphaFoldDB" id="H1S3C8"/>
<dbReference type="SUPFAM" id="SSF46548">
    <property type="entry name" value="alpha-helical ferredoxin"/>
    <property type="match status" value="1"/>
</dbReference>
<feature type="binding site" evidence="9">
    <location>
        <position position="214"/>
    </location>
    <ligand>
        <name>[4Fe-4S] cluster</name>
        <dbReference type="ChEBI" id="CHEBI:49883"/>
        <label>1</label>
    </ligand>
</feature>
<comment type="caution">
    <text evidence="9">Lacks conserved residue(s) required for the propagation of feature annotation.</text>
</comment>
<feature type="domain" description="4Fe-4S ferredoxin-type" evidence="10">
    <location>
        <begin position="199"/>
        <end position="231"/>
    </location>
</feature>
<feature type="binding site" evidence="9">
    <location>
        <position position="271"/>
    </location>
    <ligand>
        <name>[4Fe-4S] cluster</name>
        <dbReference type="ChEBI" id="CHEBI:49883"/>
        <label>1</label>
    </ligand>
</feature>
<keyword evidence="7 9" id="KW-0408">Iron</keyword>
<keyword evidence="9" id="KW-0846">Cobalamin</keyword>
<feature type="binding site" evidence="9">
    <location>
        <position position="192"/>
    </location>
    <ligand>
        <name>cob(II)alamin</name>
        <dbReference type="ChEBI" id="CHEBI:16304"/>
    </ligand>
</feature>
<dbReference type="GO" id="GO:0005737">
    <property type="term" value="C:cytoplasm"/>
    <property type="evidence" value="ECO:0007669"/>
    <property type="project" value="UniProtKB-SubCell"/>
</dbReference>
<dbReference type="Proteomes" id="UP000005808">
    <property type="component" value="Unassembled WGS sequence"/>
</dbReference>